<name>A0A8S5QQL6_9CAUD</name>
<sequence>MTKEQAIERLKKMIQINNGVIKEARKNGDIFAMQLTADLDTDSIAIEKALSMLEEKDKIIDLMSEKIFEEGIVWDNKEEVKQYFKNKAKEILNK</sequence>
<proteinExistence type="predicted"/>
<evidence type="ECO:0000313" key="1">
    <source>
        <dbReference type="EMBL" id="DAE21097.1"/>
    </source>
</evidence>
<dbReference type="EMBL" id="BK015707">
    <property type="protein sequence ID" value="DAE21097.1"/>
    <property type="molecule type" value="Genomic_DNA"/>
</dbReference>
<protein>
    <submittedName>
        <fullName evidence="1">Uncharacterized protein</fullName>
    </submittedName>
</protein>
<accession>A0A8S5QQL6</accession>
<organism evidence="1">
    <name type="scientific">Siphoviridae sp. ctRCE13</name>
    <dbReference type="NCBI Taxonomy" id="2826332"/>
    <lineage>
        <taxon>Viruses</taxon>
        <taxon>Duplodnaviria</taxon>
        <taxon>Heunggongvirae</taxon>
        <taxon>Uroviricota</taxon>
        <taxon>Caudoviricetes</taxon>
    </lineage>
</organism>
<reference evidence="1" key="1">
    <citation type="journal article" date="2021" name="Proc. Natl. Acad. Sci. U.S.A.">
        <title>A Catalog of Tens of Thousands of Viruses from Human Metagenomes Reveals Hidden Associations with Chronic Diseases.</title>
        <authorList>
            <person name="Tisza M.J."/>
            <person name="Buck C.B."/>
        </authorList>
    </citation>
    <scope>NUCLEOTIDE SEQUENCE</scope>
    <source>
        <strain evidence="1">CtRCE13</strain>
    </source>
</reference>